<keyword evidence="2" id="KW-1185">Reference proteome</keyword>
<evidence type="ECO:0000313" key="2">
    <source>
        <dbReference type="Proteomes" id="UP000298488"/>
    </source>
</evidence>
<proteinExistence type="predicted"/>
<name>A0A4R8VBA9_9MICO</name>
<dbReference type="OrthoDB" id="5119181at2"/>
<protein>
    <submittedName>
        <fullName evidence="1">Uncharacterized protein</fullName>
    </submittedName>
</protein>
<sequence length="204" mass="22532">MSTKEIYEPVEREWWARLGLSAGDEGAGSVNDRRRQEARVRVLRLHEPSLFAAVTNGAPTVPKSLEQVAAELDRAEAEVEAAIQDAARQREQRGREAVASAFAAPDADELVTEGDWVGFTRARAVSWCWDLYQYEPQGFVSPGSMLREQRTRELEAGGIPNGFGYADRARQLEASGVTPSHYRAAREMLGSSTFSAADIQFDRG</sequence>
<dbReference type="AlphaFoldDB" id="A0A4R8VBA9"/>
<reference evidence="1 2" key="1">
    <citation type="submission" date="2019-03" db="EMBL/GenBank/DDBJ databases">
        <title>Genomics of glacier-inhabiting Cryobacterium strains.</title>
        <authorList>
            <person name="Liu Q."/>
            <person name="Xin Y.-H."/>
        </authorList>
    </citation>
    <scope>NUCLEOTIDE SEQUENCE [LARGE SCALE GENOMIC DNA]</scope>
    <source>
        <strain evidence="1 2">CGMCC 1.10440</strain>
    </source>
</reference>
<dbReference type="Proteomes" id="UP000298488">
    <property type="component" value="Unassembled WGS sequence"/>
</dbReference>
<dbReference type="RefSeq" id="WP_104095264.1">
    <property type="nucleotide sequence ID" value="NZ_JACHBP010000001.1"/>
</dbReference>
<accession>A0A4R8VBA9</accession>
<organism evidence="1 2">
    <name type="scientific">Terrimesophilobacter mesophilus</name>
    <dbReference type="NCBI Taxonomy" id="433647"/>
    <lineage>
        <taxon>Bacteria</taxon>
        <taxon>Bacillati</taxon>
        <taxon>Actinomycetota</taxon>
        <taxon>Actinomycetes</taxon>
        <taxon>Micrococcales</taxon>
        <taxon>Microbacteriaceae</taxon>
        <taxon>Terrimesophilobacter</taxon>
    </lineage>
</organism>
<evidence type="ECO:0000313" key="1">
    <source>
        <dbReference type="EMBL" id="TFB79390.1"/>
    </source>
</evidence>
<gene>
    <name evidence="1" type="ORF">E3N84_04585</name>
</gene>
<dbReference type="EMBL" id="SOFI01000003">
    <property type="protein sequence ID" value="TFB79390.1"/>
    <property type="molecule type" value="Genomic_DNA"/>
</dbReference>
<comment type="caution">
    <text evidence="1">The sequence shown here is derived from an EMBL/GenBank/DDBJ whole genome shotgun (WGS) entry which is preliminary data.</text>
</comment>